<gene>
    <name evidence="1" type="ORF">FSB75_07375</name>
</gene>
<keyword evidence="2" id="KW-1185">Reference proteome</keyword>
<dbReference type="AlphaFoldDB" id="A0A5B8UGF6"/>
<sequence>MNDYTINVGQIEELQTISNVDALENIFTRAKSAIVNGAKVILARKERSGKLNKFDEMDTLEALEKYRQQVFKYL</sequence>
<accession>A0A5B8UGF6</accession>
<dbReference type="KEGG" id="fgg:FSB75_07375"/>
<proteinExistence type="predicted"/>
<dbReference type="EMBL" id="CP042433">
    <property type="protein sequence ID" value="QEC55717.1"/>
    <property type="molecule type" value="Genomic_DNA"/>
</dbReference>
<protein>
    <submittedName>
        <fullName evidence="1">Uncharacterized protein</fullName>
    </submittedName>
</protein>
<evidence type="ECO:0000313" key="1">
    <source>
        <dbReference type="EMBL" id="QEC55717.1"/>
    </source>
</evidence>
<name>A0A5B8UGF6_9BACT</name>
<reference evidence="1 2" key="1">
    <citation type="journal article" date="2015" name="Int. J. Syst. Evol. Microbiol.">
        <title>Flavisolibacter ginsenosidimutans sp. nov., with ginsenoside-converting activity isolated from soil used for cultivating ginseng.</title>
        <authorList>
            <person name="Zhao Y."/>
            <person name="Liu Q."/>
            <person name="Kang M.S."/>
            <person name="Jin F."/>
            <person name="Yu H."/>
            <person name="Im W.T."/>
        </authorList>
    </citation>
    <scope>NUCLEOTIDE SEQUENCE [LARGE SCALE GENOMIC DNA]</scope>
    <source>
        <strain evidence="1 2">Gsoil 636</strain>
    </source>
</reference>
<dbReference type="RefSeq" id="WP_146784945.1">
    <property type="nucleotide sequence ID" value="NZ_BAABIO010000001.1"/>
</dbReference>
<dbReference type="OrthoDB" id="679570at2"/>
<evidence type="ECO:0000313" key="2">
    <source>
        <dbReference type="Proteomes" id="UP000321204"/>
    </source>
</evidence>
<dbReference type="Proteomes" id="UP000321204">
    <property type="component" value="Chromosome"/>
</dbReference>
<organism evidence="1 2">
    <name type="scientific">Flavisolibacter ginsenosidimutans</name>
    <dbReference type="NCBI Taxonomy" id="661481"/>
    <lineage>
        <taxon>Bacteria</taxon>
        <taxon>Pseudomonadati</taxon>
        <taxon>Bacteroidota</taxon>
        <taxon>Chitinophagia</taxon>
        <taxon>Chitinophagales</taxon>
        <taxon>Chitinophagaceae</taxon>
        <taxon>Flavisolibacter</taxon>
    </lineage>
</organism>